<dbReference type="EMBL" id="GBRH01245375">
    <property type="protein sequence ID" value="JAD52520.1"/>
    <property type="molecule type" value="Transcribed_RNA"/>
</dbReference>
<organism evidence="1">
    <name type="scientific">Arundo donax</name>
    <name type="common">Giant reed</name>
    <name type="synonym">Donax arundinaceus</name>
    <dbReference type="NCBI Taxonomy" id="35708"/>
    <lineage>
        <taxon>Eukaryota</taxon>
        <taxon>Viridiplantae</taxon>
        <taxon>Streptophyta</taxon>
        <taxon>Embryophyta</taxon>
        <taxon>Tracheophyta</taxon>
        <taxon>Spermatophyta</taxon>
        <taxon>Magnoliopsida</taxon>
        <taxon>Liliopsida</taxon>
        <taxon>Poales</taxon>
        <taxon>Poaceae</taxon>
        <taxon>PACMAD clade</taxon>
        <taxon>Arundinoideae</taxon>
        <taxon>Arundineae</taxon>
        <taxon>Arundo</taxon>
    </lineage>
</organism>
<reference evidence="1" key="2">
    <citation type="journal article" date="2015" name="Data Brief">
        <title>Shoot transcriptome of the giant reed, Arundo donax.</title>
        <authorList>
            <person name="Barrero R.A."/>
            <person name="Guerrero F.D."/>
            <person name="Moolhuijzen P."/>
            <person name="Goolsby J.A."/>
            <person name="Tidwell J."/>
            <person name="Bellgard S.E."/>
            <person name="Bellgard M.I."/>
        </authorList>
    </citation>
    <scope>NUCLEOTIDE SEQUENCE</scope>
    <source>
        <tissue evidence="1">Shoot tissue taken approximately 20 cm above the soil surface</tissue>
    </source>
</reference>
<protein>
    <submittedName>
        <fullName evidence="1">Uncharacterized protein</fullName>
    </submittedName>
</protein>
<evidence type="ECO:0000313" key="1">
    <source>
        <dbReference type="EMBL" id="JAD52520.1"/>
    </source>
</evidence>
<reference evidence="1" key="1">
    <citation type="submission" date="2014-09" db="EMBL/GenBank/DDBJ databases">
        <authorList>
            <person name="Magalhaes I.L.F."/>
            <person name="Oliveira U."/>
            <person name="Santos F.R."/>
            <person name="Vidigal T.H.D.A."/>
            <person name="Brescovit A.D."/>
            <person name="Santos A.J."/>
        </authorList>
    </citation>
    <scope>NUCLEOTIDE SEQUENCE</scope>
    <source>
        <tissue evidence="1">Shoot tissue taken approximately 20 cm above the soil surface</tissue>
    </source>
</reference>
<proteinExistence type="predicted"/>
<sequence length="32" mass="3527">MPSRTAVPTVLLRPVLLHRTHAHATLPASRAR</sequence>
<dbReference type="AlphaFoldDB" id="A0A0A9AUD6"/>
<name>A0A0A9AUD6_ARUDO</name>
<accession>A0A0A9AUD6</accession>